<accession>A0A8J6EHP3</accession>
<organism evidence="1 2">
    <name type="scientific">Eleutherodactylus coqui</name>
    <name type="common">Puerto Rican coqui</name>
    <dbReference type="NCBI Taxonomy" id="57060"/>
    <lineage>
        <taxon>Eukaryota</taxon>
        <taxon>Metazoa</taxon>
        <taxon>Chordata</taxon>
        <taxon>Craniata</taxon>
        <taxon>Vertebrata</taxon>
        <taxon>Euteleostomi</taxon>
        <taxon>Amphibia</taxon>
        <taxon>Batrachia</taxon>
        <taxon>Anura</taxon>
        <taxon>Neobatrachia</taxon>
        <taxon>Hyloidea</taxon>
        <taxon>Eleutherodactylidae</taxon>
        <taxon>Eleutherodactylinae</taxon>
        <taxon>Eleutherodactylus</taxon>
        <taxon>Eleutherodactylus</taxon>
    </lineage>
</organism>
<comment type="caution">
    <text evidence="1">The sequence shown here is derived from an EMBL/GenBank/DDBJ whole genome shotgun (WGS) entry which is preliminary data.</text>
</comment>
<protein>
    <submittedName>
        <fullName evidence="1">Uncharacterized protein</fullName>
    </submittedName>
</protein>
<sequence>MISGGPVHGLSPTCPGCSSSVYNRVQYDLRRVQCGVCHRRVLGAPHQIRIQKVEEQHLIAGPPVWILQVK</sequence>
<keyword evidence="2" id="KW-1185">Reference proteome</keyword>
<dbReference type="AlphaFoldDB" id="A0A8J6EHP3"/>
<reference evidence="1" key="1">
    <citation type="thesis" date="2020" institute="ProQuest LLC" country="789 East Eisenhower Parkway, Ann Arbor, MI, USA">
        <title>Comparative Genomics and Chromosome Evolution.</title>
        <authorList>
            <person name="Mudd A.B."/>
        </authorList>
    </citation>
    <scope>NUCLEOTIDE SEQUENCE</scope>
    <source>
        <strain evidence="1">HN-11 Male</strain>
        <tissue evidence="1">Kidney and liver</tissue>
    </source>
</reference>
<evidence type="ECO:0000313" key="1">
    <source>
        <dbReference type="EMBL" id="KAG9469452.1"/>
    </source>
</evidence>
<evidence type="ECO:0000313" key="2">
    <source>
        <dbReference type="Proteomes" id="UP000770717"/>
    </source>
</evidence>
<dbReference type="Proteomes" id="UP000770717">
    <property type="component" value="Unassembled WGS sequence"/>
</dbReference>
<name>A0A8J6EHP3_ELECQ</name>
<gene>
    <name evidence="1" type="ORF">GDO78_020483</name>
</gene>
<proteinExistence type="predicted"/>
<dbReference type="EMBL" id="WNTK01000520">
    <property type="protein sequence ID" value="KAG9469452.1"/>
    <property type="molecule type" value="Genomic_DNA"/>
</dbReference>